<dbReference type="PANTHER" id="PTHR37439:SF2">
    <property type="entry name" value="SECRETED PROTEIN"/>
    <property type="match status" value="1"/>
</dbReference>
<accession>A0A0D8XNY7</accession>
<name>A0A0D8XNY7_DICVI</name>
<evidence type="ECO:0000256" key="1">
    <source>
        <dbReference type="SAM" id="MobiDB-lite"/>
    </source>
</evidence>
<feature type="compositionally biased region" description="Low complexity" evidence="1">
    <location>
        <begin position="12"/>
        <end position="22"/>
    </location>
</feature>
<proteinExistence type="predicted"/>
<dbReference type="AlphaFoldDB" id="A0A0D8XNY7"/>
<protein>
    <submittedName>
        <fullName evidence="2">Uncharacterized protein</fullName>
    </submittedName>
</protein>
<evidence type="ECO:0000313" key="3">
    <source>
        <dbReference type="Proteomes" id="UP000053766"/>
    </source>
</evidence>
<dbReference type="EMBL" id="KN716407">
    <property type="protein sequence ID" value="KJH45462.1"/>
    <property type="molecule type" value="Genomic_DNA"/>
</dbReference>
<reference evidence="2 3" key="1">
    <citation type="submission" date="2013-11" db="EMBL/GenBank/DDBJ databases">
        <title>Draft genome of the bovine lungworm Dictyocaulus viviparus.</title>
        <authorList>
            <person name="Mitreva M."/>
        </authorList>
    </citation>
    <scope>NUCLEOTIDE SEQUENCE [LARGE SCALE GENOMIC DNA]</scope>
    <source>
        <strain evidence="2 3">HannoverDv2000</strain>
    </source>
</reference>
<organism evidence="2 3">
    <name type="scientific">Dictyocaulus viviparus</name>
    <name type="common">Bovine lungworm</name>
    <dbReference type="NCBI Taxonomy" id="29172"/>
    <lineage>
        <taxon>Eukaryota</taxon>
        <taxon>Metazoa</taxon>
        <taxon>Ecdysozoa</taxon>
        <taxon>Nematoda</taxon>
        <taxon>Chromadorea</taxon>
        <taxon>Rhabditida</taxon>
        <taxon>Rhabditina</taxon>
        <taxon>Rhabditomorpha</taxon>
        <taxon>Strongyloidea</taxon>
        <taxon>Metastrongylidae</taxon>
        <taxon>Dictyocaulus</taxon>
    </lineage>
</organism>
<dbReference type="OrthoDB" id="5855574at2759"/>
<dbReference type="PANTHER" id="PTHR37439">
    <property type="entry name" value="PROTEIN CBG25991-RELATED"/>
    <property type="match status" value="1"/>
</dbReference>
<reference evidence="3" key="2">
    <citation type="journal article" date="2016" name="Sci. Rep.">
        <title>Dictyocaulus viviparus genome, variome and transcriptome elucidate lungworm biology and support future intervention.</title>
        <authorList>
            <person name="McNulty S.N."/>
            <person name="Strube C."/>
            <person name="Rosa B.A."/>
            <person name="Martin J.C."/>
            <person name="Tyagi R."/>
            <person name="Choi Y.J."/>
            <person name="Wang Q."/>
            <person name="Hallsworth Pepin K."/>
            <person name="Zhang X."/>
            <person name="Ozersky P."/>
            <person name="Wilson R.K."/>
            <person name="Sternberg P.W."/>
            <person name="Gasser R.B."/>
            <person name="Mitreva M."/>
        </authorList>
    </citation>
    <scope>NUCLEOTIDE SEQUENCE [LARGE SCALE GENOMIC DNA]</scope>
    <source>
        <strain evidence="3">HannoverDv2000</strain>
    </source>
</reference>
<keyword evidence="3" id="KW-1185">Reference proteome</keyword>
<feature type="region of interest" description="Disordered" evidence="1">
    <location>
        <begin position="1"/>
        <end position="24"/>
    </location>
</feature>
<sequence>MVSTQKDESYVASPLPLAASSSGTREYRTGLKIVRCKRQCPDTATTSEDGARKFDGKFRPVNENETINEVVSNWGAAQAMLQKQAEAQKPIVRFRPSNDNETINEVISNWGAAQAMMRKQAEVEKAADKFKNQMVSSQLFNGTKSSWKFRNHSAKLKMSSEGPSATALETQRKFRPPNDNETINEVISNWGAAQAMVQKQENLQKFGGNLKAPGDAPAIPAVGAQGRFRPPNDNETINEVISNWGAAQGMVQKQVDTERSVEIRTPAEPQRIPNVIGTPQKLRPQDDNETINEVLSNWGAAQGVVQKQAVPQKPLGKKLALMHSDSF</sequence>
<evidence type="ECO:0000313" key="2">
    <source>
        <dbReference type="EMBL" id="KJH45462.1"/>
    </source>
</evidence>
<gene>
    <name evidence="2" type="ORF">DICVIV_08501</name>
</gene>
<dbReference type="Proteomes" id="UP000053766">
    <property type="component" value="Unassembled WGS sequence"/>
</dbReference>